<evidence type="ECO:0000256" key="1">
    <source>
        <dbReference type="SAM" id="Phobius"/>
    </source>
</evidence>
<reference evidence="3" key="1">
    <citation type="submission" date="2018-09" db="EMBL/GenBank/DDBJ databases">
        <authorList>
            <person name="Zhu H."/>
        </authorList>
    </citation>
    <scope>NUCLEOTIDE SEQUENCE [LARGE SCALE GENOMIC DNA]</scope>
    <source>
        <strain evidence="3">K1W22B-1</strain>
    </source>
</reference>
<dbReference type="Pfam" id="PF10823">
    <property type="entry name" value="DUF2568"/>
    <property type="match status" value="1"/>
</dbReference>
<feature type="transmembrane region" description="Helical" evidence="1">
    <location>
        <begin position="64"/>
        <end position="82"/>
    </location>
</feature>
<sequence>MRSLAAVILAFVFVDELAVMAAFGVWGASHGGPLSVVLAIALPVVAMTVWFFFASPKATYGGPVVRPVVKVIVFGMASAALWHAGHPGWALALLVFSMMINALAQLRFVQRMLADLEAESA</sequence>
<keyword evidence="1" id="KW-0472">Membrane</keyword>
<protein>
    <submittedName>
        <fullName evidence="2">DUF2568 domain-containing protein</fullName>
    </submittedName>
</protein>
<organism evidence="2 3">
    <name type="scientific">Nocardioides cavernaquae</name>
    <dbReference type="NCBI Taxonomy" id="2321396"/>
    <lineage>
        <taxon>Bacteria</taxon>
        <taxon>Bacillati</taxon>
        <taxon>Actinomycetota</taxon>
        <taxon>Actinomycetes</taxon>
        <taxon>Propionibacteriales</taxon>
        <taxon>Nocardioidaceae</taxon>
        <taxon>Nocardioides</taxon>
    </lineage>
</organism>
<dbReference type="InterPro" id="IPR021214">
    <property type="entry name" value="DUF2568"/>
</dbReference>
<evidence type="ECO:0000313" key="2">
    <source>
        <dbReference type="EMBL" id="RJS45097.1"/>
    </source>
</evidence>
<name>A0A3A5HAT9_9ACTN</name>
<dbReference type="EMBL" id="QYRP01000002">
    <property type="protein sequence ID" value="RJS45097.1"/>
    <property type="molecule type" value="Genomic_DNA"/>
</dbReference>
<keyword evidence="1" id="KW-1133">Transmembrane helix</keyword>
<dbReference type="OrthoDB" id="4556415at2"/>
<feature type="transmembrane region" description="Helical" evidence="1">
    <location>
        <begin position="31"/>
        <end position="52"/>
    </location>
</feature>
<evidence type="ECO:0000313" key="3">
    <source>
        <dbReference type="Proteomes" id="UP000276542"/>
    </source>
</evidence>
<proteinExistence type="predicted"/>
<gene>
    <name evidence="2" type="ORF">D4739_01780</name>
</gene>
<dbReference type="Proteomes" id="UP000276542">
    <property type="component" value="Unassembled WGS sequence"/>
</dbReference>
<keyword evidence="3" id="KW-1185">Reference proteome</keyword>
<feature type="transmembrane region" description="Helical" evidence="1">
    <location>
        <begin position="88"/>
        <end position="106"/>
    </location>
</feature>
<dbReference type="AlphaFoldDB" id="A0A3A5HAT9"/>
<comment type="caution">
    <text evidence="2">The sequence shown here is derived from an EMBL/GenBank/DDBJ whole genome shotgun (WGS) entry which is preliminary data.</text>
</comment>
<keyword evidence="1" id="KW-0812">Transmembrane</keyword>
<dbReference type="RefSeq" id="WP_120059000.1">
    <property type="nucleotide sequence ID" value="NZ_QYRP01000002.1"/>
</dbReference>
<accession>A0A3A5HAT9</accession>